<accession>A0A6J5AVN6</accession>
<name>A0A6J5AVN6_9BURK</name>
<organism evidence="1 2">
    <name type="scientific">Paraburkholderia phenoliruptrix</name>
    <dbReference type="NCBI Taxonomy" id="252970"/>
    <lineage>
        <taxon>Bacteria</taxon>
        <taxon>Pseudomonadati</taxon>
        <taxon>Pseudomonadota</taxon>
        <taxon>Betaproteobacteria</taxon>
        <taxon>Burkholderiales</taxon>
        <taxon>Burkholderiaceae</taxon>
        <taxon>Paraburkholderia</taxon>
    </lineage>
</organism>
<proteinExistence type="predicted"/>
<gene>
    <name evidence="1" type="ORF">LMG22037_02431</name>
</gene>
<dbReference type="Proteomes" id="UP000494249">
    <property type="component" value="Unassembled WGS sequence"/>
</dbReference>
<dbReference type="EMBL" id="CADIKB010000009">
    <property type="protein sequence ID" value="CAB3680479.1"/>
    <property type="molecule type" value="Genomic_DNA"/>
</dbReference>
<reference evidence="1 2" key="1">
    <citation type="submission" date="2020-04" db="EMBL/GenBank/DDBJ databases">
        <authorList>
            <person name="De Canck E."/>
        </authorList>
    </citation>
    <scope>NUCLEOTIDE SEQUENCE [LARGE SCALE GENOMIC DNA]</scope>
    <source>
        <strain evidence="1 2">LMG 22037</strain>
    </source>
</reference>
<sequence>MPSPRRAGLVVPVDNFVENRPSAHPRGPLRAPCIGETPAGQSLNFIEIKRMPLFSVVSPGAWRNLPWESRHVDTFNNLLRALDGNGRSVYRLSGQSPRSLA</sequence>
<protein>
    <submittedName>
        <fullName evidence="1">Uncharacterized protein</fullName>
    </submittedName>
</protein>
<evidence type="ECO:0000313" key="1">
    <source>
        <dbReference type="EMBL" id="CAB3680479.1"/>
    </source>
</evidence>
<evidence type="ECO:0000313" key="2">
    <source>
        <dbReference type="Proteomes" id="UP000494249"/>
    </source>
</evidence>
<dbReference type="AlphaFoldDB" id="A0A6J5AVN6"/>